<organism evidence="2 3">
    <name type="scientific">Pontibacter burrus</name>
    <dbReference type="NCBI Taxonomy" id="2704466"/>
    <lineage>
        <taxon>Bacteria</taxon>
        <taxon>Pseudomonadati</taxon>
        <taxon>Bacteroidota</taxon>
        <taxon>Cytophagia</taxon>
        <taxon>Cytophagales</taxon>
        <taxon>Hymenobacteraceae</taxon>
        <taxon>Pontibacter</taxon>
    </lineage>
</organism>
<dbReference type="Proteomes" id="UP000474777">
    <property type="component" value="Unassembled WGS sequence"/>
</dbReference>
<reference evidence="2 3" key="1">
    <citation type="submission" date="2020-02" db="EMBL/GenBank/DDBJ databases">
        <authorList>
            <person name="Kim M.K."/>
        </authorList>
    </citation>
    <scope>NUCLEOTIDE SEQUENCE [LARGE SCALE GENOMIC DNA]</scope>
    <source>
        <strain evidence="2 3">BT327</strain>
    </source>
</reference>
<proteinExistence type="predicted"/>
<name>A0A6B3LKH1_9BACT</name>
<gene>
    <name evidence="2" type="ORF">GXP69_06925</name>
</gene>
<evidence type="ECO:0000259" key="1">
    <source>
        <dbReference type="Pfam" id="PF17293"/>
    </source>
</evidence>
<dbReference type="InterPro" id="IPR035386">
    <property type="entry name" value="Arm-DNA-bind_5"/>
</dbReference>
<dbReference type="EMBL" id="JAAGWD010000002">
    <property type="protein sequence ID" value="NEM97422.1"/>
    <property type="molecule type" value="Genomic_DNA"/>
</dbReference>
<dbReference type="RefSeq" id="WP_163913746.1">
    <property type="nucleotide sequence ID" value="NZ_JAAGWD010000002.1"/>
</dbReference>
<dbReference type="Pfam" id="PF17293">
    <property type="entry name" value="Arm-DNA-bind_5"/>
    <property type="match status" value="1"/>
</dbReference>
<comment type="caution">
    <text evidence="2">The sequence shown here is derived from an EMBL/GenBank/DDBJ whole genome shotgun (WGS) entry which is preliminary data.</text>
</comment>
<keyword evidence="3" id="KW-1185">Reference proteome</keyword>
<protein>
    <recommendedName>
        <fullName evidence="1">Arm DNA-binding domain-containing protein</fullName>
    </recommendedName>
</protein>
<evidence type="ECO:0000313" key="2">
    <source>
        <dbReference type="EMBL" id="NEM97422.1"/>
    </source>
</evidence>
<sequence length="79" mass="9200">MDTRISILFYDKESKLTRNGFLPIYLRVTISGQRFETITHRHVRPVNWLAEAGKVKGNSEHARSVNAYLDTLRAQVYSY</sequence>
<feature type="domain" description="Arm DNA-binding" evidence="1">
    <location>
        <begin position="12"/>
        <end position="76"/>
    </location>
</feature>
<evidence type="ECO:0000313" key="3">
    <source>
        <dbReference type="Proteomes" id="UP000474777"/>
    </source>
</evidence>
<dbReference type="AlphaFoldDB" id="A0A6B3LKH1"/>
<accession>A0A6B3LKH1</accession>